<reference evidence="1 2" key="1">
    <citation type="journal article" date="2014" name="PLoS Genet.">
        <title>Phylogenetically driven sequencing of extremely halophilic archaea reveals strategies for static and dynamic osmo-response.</title>
        <authorList>
            <person name="Becker E.A."/>
            <person name="Seitzer P.M."/>
            <person name="Tritt A."/>
            <person name="Larsen D."/>
            <person name="Krusor M."/>
            <person name="Yao A.I."/>
            <person name="Wu D."/>
            <person name="Madern D."/>
            <person name="Eisen J.A."/>
            <person name="Darling A.E."/>
            <person name="Facciotti M.T."/>
        </authorList>
    </citation>
    <scope>NUCLEOTIDE SEQUENCE [LARGE SCALE GENOMIC DNA]</scope>
    <source>
        <strain evidence="1 2">JCM 13552</strain>
    </source>
</reference>
<name>M0MXK8_9EURY</name>
<accession>M0MXK8</accession>
<dbReference type="AlphaFoldDB" id="M0MXK8"/>
<comment type="caution">
    <text evidence="1">The sequence shown here is derived from an EMBL/GenBank/DDBJ whole genome shotgun (WGS) entry which is preliminary data.</text>
</comment>
<keyword evidence="2" id="KW-1185">Reference proteome</keyword>
<organism evidence="1 2">
    <name type="scientific">Halococcus thailandensis JCM 13552</name>
    <dbReference type="NCBI Taxonomy" id="1227457"/>
    <lineage>
        <taxon>Archaea</taxon>
        <taxon>Methanobacteriati</taxon>
        <taxon>Methanobacteriota</taxon>
        <taxon>Stenosarchaea group</taxon>
        <taxon>Halobacteria</taxon>
        <taxon>Halobacteriales</taxon>
        <taxon>Halococcaceae</taxon>
        <taxon>Halococcus</taxon>
    </lineage>
</organism>
<protein>
    <submittedName>
        <fullName evidence="1">Uncharacterized protein</fullName>
    </submittedName>
</protein>
<dbReference type="PROSITE" id="PS51257">
    <property type="entry name" value="PROKAR_LIPOPROTEIN"/>
    <property type="match status" value="1"/>
</dbReference>
<sequence>MERDVRIRLLAVVALGALLVTSGCLTTDPAVELNTTESAVFAEASTDGSVAIGQVNAKLSLVPNATTDEGVDRLLVVAPNGETFHRTSLDSGQSSVTVLLPPDGSATIVAANTVNGTVVETRNATITGDSLR</sequence>
<gene>
    <name evidence="1" type="ORF">C451_17620</name>
</gene>
<dbReference type="Proteomes" id="UP000011680">
    <property type="component" value="Unassembled WGS sequence"/>
</dbReference>
<evidence type="ECO:0000313" key="2">
    <source>
        <dbReference type="Proteomes" id="UP000011680"/>
    </source>
</evidence>
<evidence type="ECO:0000313" key="1">
    <source>
        <dbReference type="EMBL" id="EMA50341.1"/>
    </source>
</evidence>
<dbReference type="STRING" id="1227457.C451_17620"/>
<proteinExistence type="predicted"/>
<dbReference type="RefSeq" id="WP_007742536.1">
    <property type="nucleotide sequence ID" value="NZ_AOMF01000171.1"/>
</dbReference>
<dbReference type="OrthoDB" id="214524at2157"/>
<dbReference type="PATRIC" id="fig|1227457.3.peg.3439"/>
<dbReference type="EMBL" id="AOMF01000171">
    <property type="protein sequence ID" value="EMA50341.1"/>
    <property type="molecule type" value="Genomic_DNA"/>
</dbReference>